<protein>
    <submittedName>
        <fullName evidence="1">Uncharacterized protein</fullName>
    </submittedName>
</protein>
<dbReference type="GO" id="GO:0000166">
    <property type="term" value="F:nucleotide binding"/>
    <property type="evidence" value="ECO:0007669"/>
    <property type="project" value="InterPro"/>
</dbReference>
<evidence type="ECO:0000313" key="2">
    <source>
        <dbReference type="Proteomes" id="UP000030754"/>
    </source>
</evidence>
<dbReference type="Pfam" id="PF13246">
    <property type="entry name" value="Cation_ATPase"/>
    <property type="match status" value="1"/>
</dbReference>
<reference evidence="1" key="1">
    <citation type="submission" date="2013-10" db="EMBL/GenBank/DDBJ databases">
        <title>Genomic analysis of the causative agents of coccidiosis in chickens.</title>
        <authorList>
            <person name="Reid A.J."/>
            <person name="Blake D."/>
            <person name="Billington K."/>
            <person name="Browne H."/>
            <person name="Dunn M."/>
            <person name="Hung S."/>
            <person name="Kawahara F."/>
            <person name="Miranda-Saavedra D."/>
            <person name="Mourier T."/>
            <person name="Nagra H."/>
            <person name="Otto T.D."/>
            <person name="Rawlings N."/>
            <person name="Sanchez A."/>
            <person name="Sanders M."/>
            <person name="Subramaniam C."/>
            <person name="Tay Y."/>
            <person name="Dear P."/>
            <person name="Doerig C."/>
            <person name="Gruber A."/>
            <person name="Parkinson J."/>
            <person name="Shirley M."/>
            <person name="Wan K.L."/>
            <person name="Berriman M."/>
            <person name="Tomley F."/>
            <person name="Pain A."/>
        </authorList>
    </citation>
    <scope>NUCLEOTIDE SEQUENCE [LARGE SCALE GENOMIC DNA]</scope>
    <source>
        <strain evidence="1">Houghton</strain>
    </source>
</reference>
<accession>U6MXX2</accession>
<dbReference type="PANTHER" id="PTHR24092">
    <property type="entry name" value="PROBABLE PHOSPHOLIPID-TRANSPORTING ATPASE"/>
    <property type="match status" value="1"/>
</dbReference>
<dbReference type="Gene3D" id="3.40.50.1000">
    <property type="entry name" value="HAD superfamily/HAD-like"/>
    <property type="match status" value="1"/>
</dbReference>
<dbReference type="RefSeq" id="XP_013435836.1">
    <property type="nucleotide sequence ID" value="XM_013580382.1"/>
</dbReference>
<keyword evidence="2" id="KW-1185">Reference proteome</keyword>
<proteinExistence type="predicted"/>
<dbReference type="GO" id="GO:0005886">
    <property type="term" value="C:plasma membrane"/>
    <property type="evidence" value="ECO:0007669"/>
    <property type="project" value="TreeGrafter"/>
</dbReference>
<dbReference type="GO" id="GO:0140326">
    <property type="term" value="F:ATPase-coupled intramembrane lipid transporter activity"/>
    <property type="evidence" value="ECO:0007669"/>
    <property type="project" value="TreeGrafter"/>
</dbReference>
<dbReference type="InterPro" id="IPR023299">
    <property type="entry name" value="ATPase_P-typ_cyto_dom_N"/>
</dbReference>
<organism evidence="1 2">
    <name type="scientific">Eimeria necatrix</name>
    <dbReference type="NCBI Taxonomy" id="51315"/>
    <lineage>
        <taxon>Eukaryota</taxon>
        <taxon>Sar</taxon>
        <taxon>Alveolata</taxon>
        <taxon>Apicomplexa</taxon>
        <taxon>Conoidasida</taxon>
        <taxon>Coccidia</taxon>
        <taxon>Eucoccidiorida</taxon>
        <taxon>Eimeriorina</taxon>
        <taxon>Eimeriidae</taxon>
        <taxon>Eimeria</taxon>
    </lineage>
</organism>
<dbReference type="GeneID" id="25473664"/>
<dbReference type="SUPFAM" id="SSF56784">
    <property type="entry name" value="HAD-like"/>
    <property type="match status" value="1"/>
</dbReference>
<dbReference type="InterPro" id="IPR036412">
    <property type="entry name" value="HAD-like_sf"/>
</dbReference>
<gene>
    <name evidence="1" type="ORF">ENH_00035000</name>
</gene>
<dbReference type="AlphaFoldDB" id="U6MXX2"/>
<name>U6MXX2_9EIME</name>
<sequence>MVSAMESYAREGLRTLCIAYKEIKEKKFIRWLRVYEEAQTATVDRQEKIEKAAEMLENDLELQGITGLEDKLQEGVGETIEKLRHAGIKVWMLTGDKVETALNIAVATSLLPQGMRRLSYVMEDFRSSSSSSSSSSSKELLLQQLQQDLRSIAAEKRRCRPPVTAASAATGLAAAAPGTAAAAAAAAAAEAEAAAAAEKEEERALVIDGEAVVHLLEDDVAIQFAAVCTACKTVICSRVTPYQKGAVVTLLKKLTGEVTLAIGDGANDCSRR</sequence>
<dbReference type="VEuPathDB" id="ToxoDB:ENH_00035000"/>
<dbReference type="Proteomes" id="UP000030754">
    <property type="component" value="Unassembled WGS sequence"/>
</dbReference>
<dbReference type="OrthoDB" id="377733at2759"/>
<dbReference type="InterPro" id="IPR023214">
    <property type="entry name" value="HAD_sf"/>
</dbReference>
<evidence type="ECO:0000313" key="1">
    <source>
        <dbReference type="EMBL" id="CDJ67369.1"/>
    </source>
</evidence>
<dbReference type="EMBL" id="HG724352">
    <property type="protein sequence ID" value="CDJ67369.1"/>
    <property type="molecule type" value="Genomic_DNA"/>
</dbReference>
<dbReference type="GO" id="GO:0045332">
    <property type="term" value="P:phospholipid translocation"/>
    <property type="evidence" value="ECO:0007669"/>
    <property type="project" value="TreeGrafter"/>
</dbReference>
<dbReference type="SUPFAM" id="SSF81660">
    <property type="entry name" value="Metal cation-transporting ATPase, ATP-binding domain N"/>
    <property type="match status" value="1"/>
</dbReference>
<reference evidence="1" key="2">
    <citation type="submission" date="2013-10" db="EMBL/GenBank/DDBJ databases">
        <authorList>
            <person name="Aslett M."/>
        </authorList>
    </citation>
    <scope>NUCLEOTIDE SEQUENCE [LARGE SCALE GENOMIC DNA]</scope>
    <source>
        <strain evidence="1">Houghton</strain>
    </source>
</reference>